<accession>A0A2X2T216</accession>
<evidence type="ECO:0000313" key="7">
    <source>
        <dbReference type="EMBL" id="SQA96477.1"/>
    </source>
</evidence>
<reference evidence="7 8" key="1">
    <citation type="submission" date="2018-06" db="EMBL/GenBank/DDBJ databases">
        <authorList>
            <consortium name="Pathogen Informatics"/>
            <person name="Doyle S."/>
        </authorList>
    </citation>
    <scope>NUCLEOTIDE SEQUENCE [LARGE SCALE GENOMIC DNA]</scope>
    <source>
        <strain evidence="7 8">NCTC12120</strain>
    </source>
</reference>
<keyword evidence="5" id="KW-0464">Manganese</keyword>
<evidence type="ECO:0000313" key="8">
    <source>
        <dbReference type="Proteomes" id="UP000251197"/>
    </source>
</evidence>
<evidence type="ECO:0000256" key="2">
    <source>
        <dbReference type="ARBA" id="ARBA00022438"/>
    </source>
</evidence>
<evidence type="ECO:0000256" key="3">
    <source>
        <dbReference type="ARBA" id="ARBA00022670"/>
    </source>
</evidence>
<comment type="similarity">
    <text evidence="1">Belongs to the peptidase M17 family.</text>
</comment>
<proteinExistence type="inferred from homology"/>
<dbReference type="PRINTS" id="PR00481">
    <property type="entry name" value="LAMNOPPTDASE"/>
</dbReference>
<dbReference type="PANTHER" id="PTHR11963">
    <property type="entry name" value="LEUCINE AMINOPEPTIDASE-RELATED"/>
    <property type="match status" value="1"/>
</dbReference>
<dbReference type="AlphaFoldDB" id="A0A2X2T216"/>
<protein>
    <submittedName>
        <fullName evidence="7">Cytosol aminopeptidase</fullName>
        <ecNumber evidence="7">3.4.11.1</ecNumber>
    </submittedName>
</protein>
<name>A0A2X2T216_9ENTR</name>
<feature type="domain" description="Cytosol aminopeptidase" evidence="6">
    <location>
        <begin position="17"/>
        <end position="111"/>
    </location>
</feature>
<organism evidence="7 8">
    <name type="scientific">Cedecea neteri</name>
    <dbReference type="NCBI Taxonomy" id="158822"/>
    <lineage>
        <taxon>Bacteria</taxon>
        <taxon>Pseudomonadati</taxon>
        <taxon>Pseudomonadota</taxon>
        <taxon>Gammaproteobacteria</taxon>
        <taxon>Enterobacterales</taxon>
        <taxon>Enterobacteriaceae</taxon>
        <taxon>Cedecea</taxon>
    </lineage>
</organism>
<dbReference type="Proteomes" id="UP000251197">
    <property type="component" value="Unassembled WGS sequence"/>
</dbReference>
<dbReference type="SUPFAM" id="SSF53187">
    <property type="entry name" value="Zn-dependent exopeptidases"/>
    <property type="match status" value="1"/>
</dbReference>
<dbReference type="InterPro" id="IPR011356">
    <property type="entry name" value="Leucine_aapep/pepB"/>
</dbReference>
<sequence length="128" mass="14214">MWRCRLKPGLTSTRKPSGEILDEQAIFDHGLGCLHATGKGSVNPPRLVTLRWQGASEEAPVYALVGKGITFDTGGMWLKEGEGMRTMKYDMCGAAVVFGMMETVKRLNLPLTSWQSWRWPKTCPAAQQ</sequence>
<dbReference type="GO" id="GO:0030145">
    <property type="term" value="F:manganese ion binding"/>
    <property type="evidence" value="ECO:0007669"/>
    <property type="project" value="InterPro"/>
</dbReference>
<dbReference type="GO" id="GO:0006508">
    <property type="term" value="P:proteolysis"/>
    <property type="evidence" value="ECO:0007669"/>
    <property type="project" value="UniProtKB-KW"/>
</dbReference>
<evidence type="ECO:0000256" key="1">
    <source>
        <dbReference type="ARBA" id="ARBA00009528"/>
    </source>
</evidence>
<dbReference type="GO" id="GO:0070006">
    <property type="term" value="F:metalloaminopeptidase activity"/>
    <property type="evidence" value="ECO:0007669"/>
    <property type="project" value="InterPro"/>
</dbReference>
<dbReference type="EC" id="3.4.11.1" evidence="7"/>
<keyword evidence="4 7" id="KW-0378">Hydrolase</keyword>
<dbReference type="GO" id="GO:0005737">
    <property type="term" value="C:cytoplasm"/>
    <property type="evidence" value="ECO:0007669"/>
    <property type="project" value="InterPro"/>
</dbReference>
<keyword evidence="3" id="KW-0645">Protease</keyword>
<evidence type="ECO:0000256" key="4">
    <source>
        <dbReference type="ARBA" id="ARBA00022801"/>
    </source>
</evidence>
<dbReference type="EMBL" id="UAVU01000003">
    <property type="protein sequence ID" value="SQA96477.1"/>
    <property type="molecule type" value="Genomic_DNA"/>
</dbReference>
<evidence type="ECO:0000259" key="6">
    <source>
        <dbReference type="Pfam" id="PF00883"/>
    </source>
</evidence>
<evidence type="ECO:0000256" key="5">
    <source>
        <dbReference type="ARBA" id="ARBA00023211"/>
    </source>
</evidence>
<gene>
    <name evidence="7" type="primary">pepA_1</name>
    <name evidence="7" type="ORF">NCTC12120_00233</name>
</gene>
<dbReference type="PANTHER" id="PTHR11963:SF23">
    <property type="entry name" value="CYTOSOL AMINOPEPTIDASE"/>
    <property type="match status" value="1"/>
</dbReference>
<dbReference type="InterPro" id="IPR000819">
    <property type="entry name" value="Peptidase_M17_C"/>
</dbReference>
<dbReference type="Gene3D" id="3.40.630.10">
    <property type="entry name" value="Zn peptidases"/>
    <property type="match status" value="1"/>
</dbReference>
<keyword evidence="2 7" id="KW-0031">Aminopeptidase</keyword>
<dbReference type="Pfam" id="PF00883">
    <property type="entry name" value="Peptidase_M17"/>
    <property type="match status" value="1"/>
</dbReference>